<accession>A0A6P6CXV8</accession>
<evidence type="ECO:0000256" key="3">
    <source>
        <dbReference type="ARBA" id="ARBA00022490"/>
    </source>
</evidence>
<dbReference type="AlphaFoldDB" id="A0A6P6CXV8"/>
<dbReference type="GeneID" id="105298752"/>
<dbReference type="InterPro" id="IPR019452">
    <property type="entry name" value="VPS39/TGF_beta_rcpt-assoc_1"/>
</dbReference>
<dbReference type="OrthoDB" id="10258882at2759"/>
<name>A0A6P6CXV8_PTEVA</name>
<dbReference type="CTD" id="9392"/>
<feature type="domain" description="CNH" evidence="6">
    <location>
        <begin position="24"/>
        <end position="297"/>
    </location>
</feature>
<proteinExistence type="predicted"/>
<evidence type="ECO:0000313" key="8">
    <source>
        <dbReference type="RefSeq" id="XP_023392376.1"/>
    </source>
</evidence>
<sequence length="880" mass="98921">MMSTKAFTLVSAVERELLMGDKERVSIECVECCGRNLYVGTSDCFICHFLLEEKTLPAGTATFTATKQLHRHLGFKKPVSELRAASALNRLLVLCDNSITLVNMLSLEPVPSGARIKGAMALALNENPVNGDPFCVEVCIISVKRRTIQVFMVYEDRVQIVREVSTPEQPLAVAVDGHFLCLALTTQYIILNYNTGVSQDLFPYCSEEKRPIVKRIGRQEFLLAGPGGLGMFATVAGISQRAPVHWSENVIGAAICFPYVIALDDEFITVHSMLDQQQKQTLPFKEGHILQDFEGRVIVATSKGVYILVPLPLEKQIQDLLASRRVEEALVLAKGARRNIPKEKFQVMYRRILQQAGFIQFAQLQFLEAKELFRSGQLDVRELISLYPFLLPTSSSFTRSHPPLHEYADLNQLTQGDQEKMAKCKRFLMSYLNEVRSTEVANGYKEDIDTALLKLDILAELERVGTAHCPGNANVIANPLPLINEEMEAQGRYFALGLLYHYNNQDAAAVELWVNIVNGAIHDLTRADLYEYVVDFLTYSSNQELVWKYADWVLQKSEEVGVQVFTKRPLDEQQKNSFNPDDVLTCLQKYPKALVKYLEHLVTDRGLQSLSLVLLTPRCEAWKRKKTSSEWSRWWHVGVSRCQVCFPLSYADSTREASDCTVLAPALPVLTSGFCPTERVQRAGLPMESAILHGKLEEHEKALHILVHELKDFSAAEDYCLWRSEGRDPPYRQRLFHTLLAIYLSPGPSAPELAVAAVDLLNHHATEFDATQVLQLLPGTWSVQLLCPFLTGAMRDSIHTRRTTQVALGLAKSENLIYKYDKMKLKGSSIRLSDKKLCQVCQNPFCEPVFVRYPNGGLVHTRCATSRHTNPSSPSPGART</sequence>
<dbReference type="PANTHER" id="PTHR12894">
    <property type="entry name" value="CNH DOMAIN CONTAINING"/>
    <property type="match status" value="1"/>
</dbReference>
<reference evidence="8" key="1">
    <citation type="submission" date="2025-08" db="UniProtKB">
        <authorList>
            <consortium name="RefSeq"/>
        </authorList>
    </citation>
    <scope>IDENTIFICATION</scope>
    <source>
        <tissue evidence="8">Kidney</tissue>
    </source>
</reference>
<gene>
    <name evidence="8" type="primary">TGFBRAP1</name>
</gene>
<dbReference type="KEGG" id="pvp:105298752"/>
<evidence type="ECO:0000256" key="5">
    <source>
        <dbReference type="PROSITE-ProRule" id="PRU01006"/>
    </source>
</evidence>
<dbReference type="PROSITE" id="PS50219">
    <property type="entry name" value="CNH"/>
    <property type="match status" value="1"/>
</dbReference>
<dbReference type="InterPro" id="IPR019453">
    <property type="entry name" value="VPS39/TGFA1_Znf"/>
</dbReference>
<evidence type="ECO:0000256" key="1">
    <source>
        <dbReference type="ARBA" id="ARBA00004496"/>
    </source>
</evidence>
<keyword evidence="7" id="KW-1185">Reference proteome</keyword>
<dbReference type="GO" id="GO:0034058">
    <property type="term" value="P:endosomal vesicle fusion"/>
    <property type="evidence" value="ECO:0007669"/>
    <property type="project" value="TreeGrafter"/>
</dbReference>
<evidence type="ECO:0000313" key="7">
    <source>
        <dbReference type="Proteomes" id="UP000515202"/>
    </source>
</evidence>
<dbReference type="Proteomes" id="UP000515202">
    <property type="component" value="Unplaced"/>
</dbReference>
<keyword evidence="8" id="KW-0675">Receptor</keyword>
<dbReference type="PANTHER" id="PTHR12894:SF27">
    <property type="entry name" value="TRANSFORMING GROWTH FACTOR-BETA RECEPTOR-ASSOCIATED PROTEIN 1"/>
    <property type="match status" value="1"/>
</dbReference>
<dbReference type="InterPro" id="IPR032914">
    <property type="entry name" value="Vam6/VPS39/TRAP1"/>
</dbReference>
<feature type="repeat" description="CHCR" evidence="5">
    <location>
        <begin position="678"/>
        <end position="748"/>
    </location>
</feature>
<dbReference type="GO" id="GO:0006914">
    <property type="term" value="P:autophagy"/>
    <property type="evidence" value="ECO:0007669"/>
    <property type="project" value="TreeGrafter"/>
</dbReference>
<dbReference type="GO" id="GO:0016020">
    <property type="term" value="C:membrane"/>
    <property type="evidence" value="ECO:0007669"/>
    <property type="project" value="TreeGrafter"/>
</dbReference>
<dbReference type="InterPro" id="IPR000547">
    <property type="entry name" value="Clathrin_H-chain/VPS_repeat"/>
</dbReference>
<keyword evidence="4" id="KW-0653">Protein transport</keyword>
<dbReference type="GO" id="GO:0005737">
    <property type="term" value="C:cytoplasm"/>
    <property type="evidence" value="ECO:0007669"/>
    <property type="project" value="UniProtKB-SubCell"/>
</dbReference>
<dbReference type="Pfam" id="PF10366">
    <property type="entry name" value="Vps39_1"/>
    <property type="match status" value="1"/>
</dbReference>
<dbReference type="InterPro" id="IPR001180">
    <property type="entry name" value="CNH_dom"/>
</dbReference>
<protein>
    <submittedName>
        <fullName evidence="8">Transforming growth factor-beta receptor-associated protein 1</fullName>
    </submittedName>
</protein>
<keyword evidence="3" id="KW-0963">Cytoplasm</keyword>
<evidence type="ECO:0000256" key="2">
    <source>
        <dbReference type="ARBA" id="ARBA00022448"/>
    </source>
</evidence>
<dbReference type="Pfam" id="PF00780">
    <property type="entry name" value="CNH"/>
    <property type="match status" value="1"/>
</dbReference>
<dbReference type="GO" id="GO:0006886">
    <property type="term" value="P:intracellular protein transport"/>
    <property type="evidence" value="ECO:0007669"/>
    <property type="project" value="UniProtKB-UniRule"/>
</dbReference>
<dbReference type="Pfam" id="PF10367">
    <property type="entry name" value="zf-Vps39_C"/>
    <property type="match status" value="1"/>
</dbReference>
<evidence type="ECO:0000259" key="6">
    <source>
        <dbReference type="PROSITE" id="PS50219"/>
    </source>
</evidence>
<evidence type="ECO:0000256" key="4">
    <source>
        <dbReference type="ARBA" id="ARBA00022927"/>
    </source>
</evidence>
<keyword evidence="2" id="KW-0813">Transport</keyword>
<dbReference type="RefSeq" id="XP_023392376.1">
    <property type="nucleotide sequence ID" value="XM_023536608.1"/>
</dbReference>
<comment type="subcellular location">
    <subcellularLocation>
        <location evidence="1">Cytoplasm</location>
    </subcellularLocation>
</comment>
<organism evidence="7 8">
    <name type="scientific">Pteropus vampyrus</name>
    <name type="common">Large flying fox</name>
    <dbReference type="NCBI Taxonomy" id="132908"/>
    <lineage>
        <taxon>Eukaryota</taxon>
        <taxon>Metazoa</taxon>
        <taxon>Chordata</taxon>
        <taxon>Craniata</taxon>
        <taxon>Vertebrata</taxon>
        <taxon>Euteleostomi</taxon>
        <taxon>Mammalia</taxon>
        <taxon>Eutheria</taxon>
        <taxon>Laurasiatheria</taxon>
        <taxon>Chiroptera</taxon>
        <taxon>Yinpterochiroptera</taxon>
        <taxon>Pteropodoidea</taxon>
        <taxon>Pteropodidae</taxon>
        <taxon>Pteropodinae</taxon>
        <taxon>Pteropus</taxon>
    </lineage>
</organism>
<dbReference type="PROSITE" id="PS50236">
    <property type="entry name" value="CHCR"/>
    <property type="match status" value="1"/>
</dbReference>